<dbReference type="OrthoDB" id="26679at2759"/>
<protein>
    <recommendedName>
        <fullName evidence="2">TLDc domain-containing protein</fullName>
    </recommendedName>
</protein>
<keyword evidence="4" id="KW-1185">Reference proteome</keyword>
<dbReference type="VEuPathDB" id="AmoebaDB:EIN_238530"/>
<evidence type="ECO:0000259" key="2">
    <source>
        <dbReference type="Pfam" id="PF07534"/>
    </source>
</evidence>
<proteinExistence type="predicted"/>
<dbReference type="Proteomes" id="UP000014680">
    <property type="component" value="Unassembled WGS sequence"/>
</dbReference>
<dbReference type="GeneID" id="14892621"/>
<dbReference type="Pfam" id="PF07534">
    <property type="entry name" value="TLD"/>
    <property type="match status" value="1"/>
</dbReference>
<dbReference type="EMBL" id="KB206281">
    <property type="protein sequence ID" value="ELP93623.1"/>
    <property type="molecule type" value="Genomic_DNA"/>
</dbReference>
<feature type="compositionally biased region" description="Basic and acidic residues" evidence="1">
    <location>
        <begin position="23"/>
        <end position="32"/>
    </location>
</feature>
<feature type="region of interest" description="Disordered" evidence="1">
    <location>
        <begin position="22"/>
        <end position="48"/>
    </location>
</feature>
<dbReference type="AlphaFoldDB" id="A0A0A1UFT4"/>
<reference evidence="3 4" key="1">
    <citation type="submission" date="2012-10" db="EMBL/GenBank/DDBJ databases">
        <authorList>
            <person name="Zafar N."/>
            <person name="Inman J."/>
            <person name="Hall N."/>
            <person name="Lorenzi H."/>
            <person name="Caler E."/>
        </authorList>
    </citation>
    <scope>NUCLEOTIDE SEQUENCE [LARGE SCALE GENOMIC DNA]</scope>
    <source>
        <strain evidence="3 4">IP1</strain>
    </source>
</reference>
<dbReference type="InterPro" id="IPR006571">
    <property type="entry name" value="TLDc_dom"/>
</dbReference>
<evidence type="ECO:0000313" key="3">
    <source>
        <dbReference type="EMBL" id="ELP93623.1"/>
    </source>
</evidence>
<name>A0A0A1UFT4_ENTIV</name>
<dbReference type="KEGG" id="eiv:EIN_238530"/>
<organism evidence="3 4">
    <name type="scientific">Entamoeba invadens IP1</name>
    <dbReference type="NCBI Taxonomy" id="370355"/>
    <lineage>
        <taxon>Eukaryota</taxon>
        <taxon>Amoebozoa</taxon>
        <taxon>Evosea</taxon>
        <taxon>Archamoebae</taxon>
        <taxon>Mastigamoebida</taxon>
        <taxon>Entamoebidae</taxon>
        <taxon>Entamoeba</taxon>
    </lineage>
</organism>
<evidence type="ECO:0000256" key="1">
    <source>
        <dbReference type="SAM" id="MobiDB-lite"/>
    </source>
</evidence>
<dbReference type="RefSeq" id="XP_004260394.1">
    <property type="nucleotide sequence ID" value="XM_004260346.1"/>
</dbReference>
<accession>A0A0A1UFT4</accession>
<evidence type="ECO:0000313" key="4">
    <source>
        <dbReference type="Proteomes" id="UP000014680"/>
    </source>
</evidence>
<gene>
    <name evidence="3" type="ORF">EIN_238530</name>
</gene>
<sequence length="200" mass="23553">MGSSVSHILIARNVHLYSKKCKGNKDKQEKQKMTKKNPSKKIKESNDYVSESTTTLTKEQEMIKSLLKKTKSEQIEVIYNSDLLGFEQREIRTKILGEQNIIFLVMTESGSIFGFYQKDMINNMKCCKQLKATSKDFFLFGSPYVYQNLYFYKRKEQIENKDSNSFTLYEDENNLVLSCYSSFWIKKNKQIEFNVCKRIL</sequence>
<feature type="domain" description="TLDc" evidence="2">
    <location>
        <begin position="55"/>
        <end position="186"/>
    </location>
</feature>